<keyword evidence="6 11" id="KW-1133">Transmembrane helix</keyword>
<dbReference type="Proteomes" id="UP000268321">
    <property type="component" value="Unassembled WGS sequence"/>
</dbReference>
<feature type="repeat" description="Solcar" evidence="9">
    <location>
        <begin position="133"/>
        <end position="233"/>
    </location>
</feature>
<dbReference type="PANTHER" id="PTHR45624:SF9">
    <property type="entry name" value="CARRIER PROTEIN, PUTATIVE (AFU_ORTHOLOGUE AFUA_4G06390)-RELATED"/>
    <property type="match status" value="1"/>
</dbReference>
<gene>
    <name evidence="12" type="ORF">METBISCDRAFT_13424</name>
</gene>
<feature type="transmembrane region" description="Helical" evidence="11">
    <location>
        <begin position="248"/>
        <end position="268"/>
    </location>
</feature>
<dbReference type="SUPFAM" id="SSF103506">
    <property type="entry name" value="Mitochondrial carrier"/>
    <property type="match status" value="1"/>
</dbReference>
<evidence type="ECO:0000256" key="4">
    <source>
        <dbReference type="ARBA" id="ARBA00022692"/>
    </source>
</evidence>
<keyword evidence="4 9" id="KW-0812">Transmembrane</keyword>
<comment type="similarity">
    <text evidence="2 10">Belongs to the mitochondrial carrier (TC 2.A.29) family.</text>
</comment>
<dbReference type="InterPro" id="IPR023395">
    <property type="entry name" value="MCP_dom_sf"/>
</dbReference>
<dbReference type="PANTHER" id="PTHR45624">
    <property type="entry name" value="MITOCHONDRIAL BASIC AMINO ACIDS TRANSPORTER-RELATED"/>
    <property type="match status" value="1"/>
</dbReference>
<feature type="transmembrane region" description="Helical" evidence="11">
    <location>
        <begin position="309"/>
        <end position="328"/>
    </location>
</feature>
<protein>
    <submittedName>
        <fullName evidence="12">Integral membrane ornithine transporter of mitochondria</fullName>
    </submittedName>
</protein>
<feature type="repeat" description="Solcar" evidence="9">
    <location>
        <begin position="29"/>
        <end position="112"/>
    </location>
</feature>
<keyword evidence="5" id="KW-0677">Repeat</keyword>
<feature type="transmembrane region" description="Helical" evidence="11">
    <location>
        <begin position="127"/>
        <end position="148"/>
    </location>
</feature>
<proteinExistence type="inferred from homology"/>
<dbReference type="OrthoDB" id="2382881at2759"/>
<dbReference type="PROSITE" id="PS50920">
    <property type="entry name" value="SOLCAR"/>
    <property type="match status" value="3"/>
</dbReference>
<keyword evidence="7" id="KW-0496">Mitochondrion</keyword>
<evidence type="ECO:0000256" key="10">
    <source>
        <dbReference type="RuleBase" id="RU000488"/>
    </source>
</evidence>
<evidence type="ECO:0000256" key="11">
    <source>
        <dbReference type="SAM" id="Phobius"/>
    </source>
</evidence>
<evidence type="ECO:0000256" key="5">
    <source>
        <dbReference type="ARBA" id="ARBA00022737"/>
    </source>
</evidence>
<reference evidence="13" key="1">
    <citation type="journal article" date="2018" name="Nat. Microbiol.">
        <title>Leveraging single-cell genomics to expand the fungal tree of life.</title>
        <authorList>
            <person name="Ahrendt S.R."/>
            <person name="Quandt C.A."/>
            <person name="Ciobanu D."/>
            <person name="Clum A."/>
            <person name="Salamov A."/>
            <person name="Andreopoulos B."/>
            <person name="Cheng J.F."/>
            <person name="Woyke T."/>
            <person name="Pelin A."/>
            <person name="Henrissat B."/>
            <person name="Reynolds N.K."/>
            <person name="Benny G.L."/>
            <person name="Smith M.E."/>
            <person name="James T.Y."/>
            <person name="Grigoriev I.V."/>
        </authorList>
    </citation>
    <scope>NUCLEOTIDE SEQUENCE [LARGE SCALE GENOMIC DNA]</scope>
    <source>
        <strain evidence="13">Baker2002</strain>
    </source>
</reference>
<keyword evidence="13" id="KW-1185">Reference proteome</keyword>
<dbReference type="GO" id="GO:0031966">
    <property type="term" value="C:mitochondrial membrane"/>
    <property type="evidence" value="ECO:0007669"/>
    <property type="project" value="UniProtKB-SubCell"/>
</dbReference>
<organism evidence="12 13">
    <name type="scientific">Metschnikowia bicuspidata</name>
    <dbReference type="NCBI Taxonomy" id="27322"/>
    <lineage>
        <taxon>Eukaryota</taxon>
        <taxon>Fungi</taxon>
        <taxon>Dikarya</taxon>
        <taxon>Ascomycota</taxon>
        <taxon>Saccharomycotina</taxon>
        <taxon>Pichiomycetes</taxon>
        <taxon>Metschnikowiaceae</taxon>
        <taxon>Metschnikowia</taxon>
    </lineage>
</organism>
<dbReference type="InterPro" id="IPR018108">
    <property type="entry name" value="MCP_transmembrane"/>
</dbReference>
<evidence type="ECO:0000256" key="1">
    <source>
        <dbReference type="ARBA" id="ARBA00004225"/>
    </source>
</evidence>
<evidence type="ECO:0000256" key="9">
    <source>
        <dbReference type="PROSITE-ProRule" id="PRU00282"/>
    </source>
</evidence>
<dbReference type="AlphaFoldDB" id="A0A4P9ZFI0"/>
<dbReference type="InterPro" id="IPR050567">
    <property type="entry name" value="Mitochondrial_Carrier"/>
</dbReference>
<evidence type="ECO:0000313" key="13">
    <source>
        <dbReference type="Proteomes" id="UP000268321"/>
    </source>
</evidence>
<dbReference type="Gene3D" id="1.50.40.10">
    <property type="entry name" value="Mitochondrial carrier domain"/>
    <property type="match status" value="1"/>
</dbReference>
<dbReference type="Pfam" id="PF00153">
    <property type="entry name" value="Mito_carr"/>
    <property type="match status" value="3"/>
</dbReference>
<evidence type="ECO:0000313" key="12">
    <source>
        <dbReference type="EMBL" id="RKP31735.1"/>
    </source>
</evidence>
<evidence type="ECO:0000256" key="2">
    <source>
        <dbReference type="ARBA" id="ARBA00006375"/>
    </source>
</evidence>
<feature type="transmembrane region" description="Helical" evidence="11">
    <location>
        <begin position="30"/>
        <end position="52"/>
    </location>
</feature>
<keyword evidence="3 10" id="KW-0813">Transport</keyword>
<accession>A0A4P9ZFI0</accession>
<evidence type="ECO:0000256" key="6">
    <source>
        <dbReference type="ARBA" id="ARBA00022989"/>
    </source>
</evidence>
<dbReference type="GO" id="GO:0022857">
    <property type="term" value="F:transmembrane transporter activity"/>
    <property type="evidence" value="ECO:0007669"/>
    <property type="project" value="TreeGrafter"/>
</dbReference>
<evidence type="ECO:0000256" key="3">
    <source>
        <dbReference type="ARBA" id="ARBA00022448"/>
    </source>
</evidence>
<name>A0A4P9ZFI0_9ASCO</name>
<feature type="repeat" description="Solcar" evidence="9">
    <location>
        <begin position="245"/>
        <end position="334"/>
    </location>
</feature>
<evidence type="ECO:0000256" key="7">
    <source>
        <dbReference type="ARBA" id="ARBA00023128"/>
    </source>
</evidence>
<sequence length="336" mass="36712">MSGVKTNSIPAITGQIDESVAIRVFPPFLALYRSAIVAYATLAIAATIGYPFDTLKTRMQTYKNYASVIDCVVKSYRAGGLTSFYRGVWAPMVSAAFVRSLNVSVFTNIKPYCHQALLGSDGSASEAAYLFVANVPVCFAAGAAAGLITSLLASPFEFCKVFSQIEMIARRRTALAQSEAGSSPSSYTTAETLKVITKHLGYKGLYSGYRYHALRDSVGSGVYFSVYESFKWASNAVLNGDPTKSSPVSILAAGGISGATSWIVIFPFDTTKALIQKHIITNIFRKEKGLAPLPPKECKLHISRRIYRGLNISVYRSIFVNMVFFSIYEFTMNHFI</sequence>
<keyword evidence="8 9" id="KW-0472">Membrane</keyword>
<dbReference type="EMBL" id="ML004438">
    <property type="protein sequence ID" value="RKP31735.1"/>
    <property type="molecule type" value="Genomic_DNA"/>
</dbReference>
<evidence type="ECO:0000256" key="8">
    <source>
        <dbReference type="ARBA" id="ARBA00023136"/>
    </source>
</evidence>
<comment type="subcellular location">
    <subcellularLocation>
        <location evidence="1">Mitochondrion membrane</location>
        <topology evidence="1">Multi-pass membrane protein</topology>
    </subcellularLocation>
</comment>